<dbReference type="AlphaFoldDB" id="A0A1I7YQ98"/>
<evidence type="ECO:0000313" key="2">
    <source>
        <dbReference type="Proteomes" id="UP000095287"/>
    </source>
</evidence>
<sequence>MVADDASLAAPSSVITETTTRPHTHLSMPYRQRMSEILLNNPREHGLFPITSDRHWRSIGEIQRAPSIVRESERIAELLAESSYTKPTNGGTYRLLNVFSCFASPHEDEGSRSDEGSVRADAALEVGEGTGDYLEPRSLNARPRI</sequence>
<evidence type="ECO:0000313" key="3">
    <source>
        <dbReference type="WBParaSite" id="L893_g18386.t1"/>
    </source>
</evidence>
<keyword evidence="2" id="KW-1185">Reference proteome</keyword>
<evidence type="ECO:0000256" key="1">
    <source>
        <dbReference type="SAM" id="MobiDB-lite"/>
    </source>
</evidence>
<organism evidence="2 3">
    <name type="scientific">Steinernema glaseri</name>
    <dbReference type="NCBI Taxonomy" id="37863"/>
    <lineage>
        <taxon>Eukaryota</taxon>
        <taxon>Metazoa</taxon>
        <taxon>Ecdysozoa</taxon>
        <taxon>Nematoda</taxon>
        <taxon>Chromadorea</taxon>
        <taxon>Rhabditida</taxon>
        <taxon>Tylenchina</taxon>
        <taxon>Panagrolaimomorpha</taxon>
        <taxon>Strongyloidoidea</taxon>
        <taxon>Steinernematidae</taxon>
        <taxon>Steinernema</taxon>
    </lineage>
</organism>
<protein>
    <submittedName>
        <fullName evidence="3">Uncharacterized protein</fullName>
    </submittedName>
</protein>
<name>A0A1I7YQ98_9BILA</name>
<feature type="compositionally biased region" description="Basic and acidic residues" evidence="1">
    <location>
        <begin position="105"/>
        <end position="118"/>
    </location>
</feature>
<dbReference type="Proteomes" id="UP000095287">
    <property type="component" value="Unplaced"/>
</dbReference>
<dbReference type="WBParaSite" id="L893_g18386.t1">
    <property type="protein sequence ID" value="L893_g18386.t1"/>
    <property type="gene ID" value="L893_g18386"/>
</dbReference>
<feature type="region of interest" description="Disordered" evidence="1">
    <location>
        <begin position="1"/>
        <end position="24"/>
    </location>
</feature>
<reference evidence="3" key="1">
    <citation type="submission" date="2016-11" db="UniProtKB">
        <authorList>
            <consortium name="WormBaseParasite"/>
        </authorList>
    </citation>
    <scope>IDENTIFICATION</scope>
</reference>
<accession>A0A1I7YQ98</accession>
<feature type="region of interest" description="Disordered" evidence="1">
    <location>
        <begin position="105"/>
        <end position="145"/>
    </location>
</feature>
<proteinExistence type="predicted"/>